<feature type="region of interest" description="Disordered" evidence="1">
    <location>
        <begin position="93"/>
        <end position="130"/>
    </location>
</feature>
<sequence length="240" mass="27536">MKNPSYCTEVYNNHKTLIKSQNSANINLSDRFWCQIDMLSEKSRFGHSLLLPVSMSKDIIKSIEVSDSTDSDSESFAELKKILKTKKTNEKYELPPPVFNDTPVASPKNSPSTTPKRKSSAHPLPPPPDMSVQIKNGINDLTNLPIDLLQMELIKRGYHPGVIKRLDQWYLVSILRETQFEHYNYFARFESAHSKIFNDDAEEEKKRLMKEQQAREKFGEDGDIDSHIDPTEFARGDDSD</sequence>
<dbReference type="GeneID" id="94835963"/>
<protein>
    <submittedName>
        <fullName evidence="2">Uncharacterized protein</fullName>
    </submittedName>
</protein>
<proteinExistence type="predicted"/>
<name>A0A1J4KL55_9EUKA</name>
<dbReference type="Proteomes" id="UP000179807">
    <property type="component" value="Unassembled WGS sequence"/>
</dbReference>
<feature type="region of interest" description="Disordered" evidence="1">
    <location>
        <begin position="202"/>
        <end position="240"/>
    </location>
</feature>
<evidence type="ECO:0000256" key="1">
    <source>
        <dbReference type="SAM" id="MobiDB-lite"/>
    </source>
</evidence>
<keyword evidence="3" id="KW-1185">Reference proteome</keyword>
<dbReference type="AlphaFoldDB" id="A0A1J4KL55"/>
<dbReference type="VEuPathDB" id="TrichDB:TRFO_20192"/>
<comment type="caution">
    <text evidence="2">The sequence shown here is derived from an EMBL/GenBank/DDBJ whole genome shotgun (WGS) entry which is preliminary data.</text>
</comment>
<evidence type="ECO:0000313" key="3">
    <source>
        <dbReference type="Proteomes" id="UP000179807"/>
    </source>
</evidence>
<dbReference type="EMBL" id="MLAK01000609">
    <property type="protein sequence ID" value="OHT10516.1"/>
    <property type="molecule type" value="Genomic_DNA"/>
</dbReference>
<dbReference type="RefSeq" id="XP_068363652.1">
    <property type="nucleotide sequence ID" value="XM_068501259.1"/>
</dbReference>
<reference evidence="2" key="1">
    <citation type="submission" date="2016-10" db="EMBL/GenBank/DDBJ databases">
        <authorList>
            <person name="Benchimol M."/>
            <person name="Almeida L.G."/>
            <person name="Vasconcelos A.T."/>
            <person name="Perreira-Neves A."/>
            <person name="Rosa I.A."/>
            <person name="Tasca T."/>
            <person name="Bogo M.R."/>
            <person name="de Souza W."/>
        </authorList>
    </citation>
    <scope>NUCLEOTIDE SEQUENCE [LARGE SCALE GENOMIC DNA]</scope>
    <source>
        <strain evidence="2">K</strain>
    </source>
</reference>
<organism evidence="2 3">
    <name type="scientific">Tritrichomonas foetus</name>
    <dbReference type="NCBI Taxonomy" id="1144522"/>
    <lineage>
        <taxon>Eukaryota</taxon>
        <taxon>Metamonada</taxon>
        <taxon>Parabasalia</taxon>
        <taxon>Tritrichomonadida</taxon>
        <taxon>Tritrichomonadidae</taxon>
        <taxon>Tritrichomonas</taxon>
    </lineage>
</organism>
<accession>A0A1J4KL55</accession>
<gene>
    <name evidence="2" type="ORF">TRFO_20192</name>
</gene>
<evidence type="ECO:0000313" key="2">
    <source>
        <dbReference type="EMBL" id="OHT10516.1"/>
    </source>
</evidence>